<protein>
    <submittedName>
        <fullName evidence="2">Olfactory receptor 6N2-like protein</fullName>
    </submittedName>
</protein>
<organism evidence="2 3">
    <name type="scientific">Scomber scombrus</name>
    <name type="common">Atlantic mackerel</name>
    <name type="synonym">Scomber vernalis</name>
    <dbReference type="NCBI Taxonomy" id="13677"/>
    <lineage>
        <taxon>Eukaryota</taxon>
        <taxon>Metazoa</taxon>
        <taxon>Chordata</taxon>
        <taxon>Craniata</taxon>
        <taxon>Vertebrata</taxon>
        <taxon>Euteleostomi</taxon>
        <taxon>Actinopterygii</taxon>
        <taxon>Neopterygii</taxon>
        <taxon>Teleostei</taxon>
        <taxon>Neoteleostei</taxon>
        <taxon>Acanthomorphata</taxon>
        <taxon>Pelagiaria</taxon>
        <taxon>Scombriformes</taxon>
        <taxon>Scombridae</taxon>
        <taxon>Scomber</taxon>
    </lineage>
</organism>
<evidence type="ECO:0000256" key="1">
    <source>
        <dbReference type="SAM" id="MobiDB-lite"/>
    </source>
</evidence>
<feature type="compositionally biased region" description="Basic residues" evidence="1">
    <location>
        <begin position="134"/>
        <end position="143"/>
    </location>
</feature>
<comment type="caution">
    <text evidence="2">The sequence shown here is derived from an EMBL/GenBank/DDBJ whole genome shotgun (WGS) entry which is preliminary data.</text>
</comment>
<dbReference type="EMBL" id="CAWUFR010000160">
    <property type="protein sequence ID" value="CAK6970580.1"/>
    <property type="molecule type" value="Genomic_DNA"/>
</dbReference>
<reference evidence="2 3" key="1">
    <citation type="submission" date="2024-01" db="EMBL/GenBank/DDBJ databases">
        <authorList>
            <person name="Alioto T."/>
            <person name="Alioto T."/>
            <person name="Gomez Garrido J."/>
        </authorList>
    </citation>
    <scope>NUCLEOTIDE SEQUENCE [LARGE SCALE GENOMIC DNA]</scope>
</reference>
<gene>
    <name evidence="2" type="ORF">FSCOSCO3_A025205</name>
</gene>
<feature type="region of interest" description="Disordered" evidence="1">
    <location>
        <begin position="1"/>
        <end position="27"/>
    </location>
</feature>
<evidence type="ECO:0000313" key="2">
    <source>
        <dbReference type="EMBL" id="CAK6970580.1"/>
    </source>
</evidence>
<dbReference type="AlphaFoldDB" id="A0AAV1PGS5"/>
<keyword evidence="2" id="KW-0675">Receptor</keyword>
<proteinExistence type="predicted"/>
<accession>A0AAV1PGS5</accession>
<feature type="region of interest" description="Disordered" evidence="1">
    <location>
        <begin position="75"/>
        <end position="146"/>
    </location>
</feature>
<keyword evidence="3" id="KW-1185">Reference proteome</keyword>
<evidence type="ECO:0000313" key="3">
    <source>
        <dbReference type="Proteomes" id="UP001314229"/>
    </source>
</evidence>
<name>A0AAV1PGS5_SCOSC</name>
<sequence length="265" mass="30296">MKDGPNRTDNTVMTAMETDNEMNTRNPLNKEKILRKCACGWENVTTFKGLQIHQGKAKCGQKGQQQLCAASAGETRGTKSQVGNHSADGPNVAEGTDGTEEGGPLVEGEPPQEHQDPVPNNLRRTEPKTETKKQARRNKLKWPKSKEAEVWHTLDADLIKILEESLHGGVESKLNLFGDILYQNCKDRFGEVTSKHRTAIREKGRREKAIDQLVQKRRQLRKNWRKATQAEKEGLKSLWEEVRKRLSRLRRAERICKRSKRKQKE</sequence>
<dbReference type="Proteomes" id="UP001314229">
    <property type="component" value="Unassembled WGS sequence"/>
</dbReference>
<feature type="compositionally biased region" description="Basic and acidic residues" evidence="1">
    <location>
        <begin position="123"/>
        <end position="133"/>
    </location>
</feature>